<name>A0ABD1XWQ0_9MARC</name>
<evidence type="ECO:0000313" key="2">
    <source>
        <dbReference type="Proteomes" id="UP001605036"/>
    </source>
</evidence>
<dbReference type="PANTHER" id="PTHR10794:SF92">
    <property type="entry name" value="EMBRYOGENESIS-ASSOCIATED PROTEIN EMB8"/>
    <property type="match status" value="1"/>
</dbReference>
<protein>
    <submittedName>
        <fullName evidence="1">Uncharacterized protein</fullName>
    </submittedName>
</protein>
<dbReference type="AlphaFoldDB" id="A0ABD1XWQ0"/>
<dbReference type="PANTHER" id="PTHR10794">
    <property type="entry name" value="ABHYDROLASE DOMAIN-CONTAINING PROTEIN"/>
    <property type="match status" value="1"/>
</dbReference>
<accession>A0ABD1XWQ0</accession>
<evidence type="ECO:0000313" key="1">
    <source>
        <dbReference type="EMBL" id="KAL2613380.1"/>
    </source>
</evidence>
<reference evidence="1 2" key="1">
    <citation type="submission" date="2024-09" db="EMBL/GenBank/DDBJ databases">
        <title>Chromosome-scale assembly of Riccia fluitans.</title>
        <authorList>
            <person name="Paukszto L."/>
            <person name="Sawicki J."/>
            <person name="Karawczyk K."/>
            <person name="Piernik-Szablinska J."/>
            <person name="Szczecinska M."/>
            <person name="Mazdziarz M."/>
        </authorList>
    </citation>
    <scope>NUCLEOTIDE SEQUENCE [LARGE SCALE GENOMIC DNA]</scope>
    <source>
        <strain evidence="1">Rf_01</strain>
        <tissue evidence="1">Aerial parts of the thallus</tissue>
    </source>
</reference>
<sequence length="323" mass="35463">MTWITHPDIRPGNEMSTSSNIIVTSSKNWNSHPLDAGGGMKAVLSVPHLAFPSGFSRRTQSSASNVQSSLSTKRSFSSIRKRRSLWECPSFRLGNSVFFRTLSNNRRRSLVVRSAVDVVGFETHAAEFSSAILVLSDIFSAFSTSSFLNSLALVTTVLGVSSAFYAYSSREKGNGIGYQNLPQVERTEVLDGWLNLSKATPFNKYVTARCPSLAPCLEGIQRMEAGAEIQMEMKSSEYQRLCLHADDGGTVALDWPCNLDWEKNKELENVVLIIPGSIQGSEDKGIGKLTRDAERRGYFPVVLNPRGCGGSPLTTPRQVLNET</sequence>
<proteinExistence type="predicted"/>
<dbReference type="InterPro" id="IPR050960">
    <property type="entry name" value="AB_hydrolase_4_sf"/>
</dbReference>
<dbReference type="EMBL" id="JBHFFA010000007">
    <property type="protein sequence ID" value="KAL2613380.1"/>
    <property type="molecule type" value="Genomic_DNA"/>
</dbReference>
<dbReference type="Proteomes" id="UP001605036">
    <property type="component" value="Unassembled WGS sequence"/>
</dbReference>
<keyword evidence="2" id="KW-1185">Reference proteome</keyword>
<comment type="caution">
    <text evidence="1">The sequence shown here is derived from an EMBL/GenBank/DDBJ whole genome shotgun (WGS) entry which is preliminary data.</text>
</comment>
<organism evidence="1 2">
    <name type="scientific">Riccia fluitans</name>
    <dbReference type="NCBI Taxonomy" id="41844"/>
    <lineage>
        <taxon>Eukaryota</taxon>
        <taxon>Viridiplantae</taxon>
        <taxon>Streptophyta</taxon>
        <taxon>Embryophyta</taxon>
        <taxon>Marchantiophyta</taxon>
        <taxon>Marchantiopsida</taxon>
        <taxon>Marchantiidae</taxon>
        <taxon>Marchantiales</taxon>
        <taxon>Ricciaceae</taxon>
        <taxon>Riccia</taxon>
    </lineage>
</organism>
<gene>
    <name evidence="1" type="ORF">R1flu_025072</name>
</gene>